<dbReference type="VEuPathDB" id="CryptoDB:Vbra_600"/>
<feature type="region of interest" description="Disordered" evidence="1">
    <location>
        <begin position="139"/>
        <end position="175"/>
    </location>
</feature>
<dbReference type="PhylomeDB" id="A0A0G4F986"/>
<dbReference type="AlphaFoldDB" id="A0A0G4F986"/>
<keyword evidence="3" id="KW-1185">Reference proteome</keyword>
<dbReference type="Proteomes" id="UP000041254">
    <property type="component" value="Unassembled WGS sequence"/>
</dbReference>
<protein>
    <submittedName>
        <fullName evidence="2">Uncharacterized protein</fullName>
    </submittedName>
</protein>
<feature type="compositionally biased region" description="Polar residues" evidence="1">
    <location>
        <begin position="164"/>
        <end position="175"/>
    </location>
</feature>
<dbReference type="EMBL" id="CDMY01000389">
    <property type="protein sequence ID" value="CEM08937.1"/>
    <property type="molecule type" value="Genomic_DNA"/>
</dbReference>
<proteinExistence type="predicted"/>
<organism evidence="2 3">
    <name type="scientific">Vitrella brassicaformis (strain CCMP3155)</name>
    <dbReference type="NCBI Taxonomy" id="1169540"/>
    <lineage>
        <taxon>Eukaryota</taxon>
        <taxon>Sar</taxon>
        <taxon>Alveolata</taxon>
        <taxon>Colpodellida</taxon>
        <taxon>Vitrellaceae</taxon>
        <taxon>Vitrella</taxon>
    </lineage>
</organism>
<reference evidence="2 3" key="1">
    <citation type="submission" date="2014-11" db="EMBL/GenBank/DDBJ databases">
        <authorList>
            <person name="Zhu J."/>
            <person name="Qi W."/>
            <person name="Song R."/>
        </authorList>
    </citation>
    <scope>NUCLEOTIDE SEQUENCE [LARGE SCALE GENOMIC DNA]</scope>
</reference>
<gene>
    <name evidence="2" type="ORF">Vbra_600</name>
</gene>
<accession>A0A0G4F986</accession>
<evidence type="ECO:0000256" key="1">
    <source>
        <dbReference type="SAM" id="MobiDB-lite"/>
    </source>
</evidence>
<feature type="region of interest" description="Disordered" evidence="1">
    <location>
        <begin position="1"/>
        <end position="28"/>
    </location>
</feature>
<dbReference type="InParanoid" id="A0A0G4F986"/>
<sequence>MERNPQGRAGHVAREKGGPSQAREFSLGVREPLHRLPVRRKHRLSASWTCVRSKEGTRAVEEGLRHLQELNTTLGALRSHFEQAHPPSLSGQASAGLLELRVQHALVSSHIATAQSQLTRTHEDVSRVVDALKAILAAAPNPATQDDAEAPAVSRPSFRLVYRSGNSPPVNQKDR</sequence>
<name>A0A0G4F986_VITBC</name>
<evidence type="ECO:0000313" key="3">
    <source>
        <dbReference type="Proteomes" id="UP000041254"/>
    </source>
</evidence>
<evidence type="ECO:0000313" key="2">
    <source>
        <dbReference type="EMBL" id="CEM08937.1"/>
    </source>
</evidence>